<name>A0ABP0QKW6_9DINO</name>
<evidence type="ECO:0000313" key="1">
    <source>
        <dbReference type="EMBL" id="CAK9087592.1"/>
    </source>
</evidence>
<evidence type="ECO:0000313" key="2">
    <source>
        <dbReference type="Proteomes" id="UP001642484"/>
    </source>
</evidence>
<comment type="caution">
    <text evidence="1">The sequence shown here is derived from an EMBL/GenBank/DDBJ whole genome shotgun (WGS) entry which is preliminary data.</text>
</comment>
<keyword evidence="2" id="KW-1185">Reference proteome</keyword>
<dbReference type="Proteomes" id="UP001642484">
    <property type="component" value="Unassembled WGS sequence"/>
</dbReference>
<feature type="non-terminal residue" evidence="1">
    <location>
        <position position="99"/>
    </location>
</feature>
<accession>A0ABP0QKW6</accession>
<protein>
    <submittedName>
        <fullName evidence="1">Uncharacterized protein</fullName>
    </submittedName>
</protein>
<reference evidence="1 2" key="1">
    <citation type="submission" date="2024-02" db="EMBL/GenBank/DDBJ databases">
        <authorList>
            <person name="Chen Y."/>
            <person name="Shah S."/>
            <person name="Dougan E. K."/>
            <person name="Thang M."/>
            <person name="Chan C."/>
        </authorList>
    </citation>
    <scope>NUCLEOTIDE SEQUENCE [LARGE SCALE GENOMIC DNA]</scope>
</reference>
<sequence length="99" mass="11306">MRAEKRGMADWERCLFGSDSNSLNFMTDVLWLAIVFCSEKYRMLIGLPQMGWSGGQKETAFPQSCGFILKDSRGQDWETRVRRVSRAMAKDAKAAMSMQ</sequence>
<dbReference type="EMBL" id="CAXAMN010024552">
    <property type="protein sequence ID" value="CAK9087592.1"/>
    <property type="molecule type" value="Genomic_DNA"/>
</dbReference>
<proteinExistence type="predicted"/>
<organism evidence="1 2">
    <name type="scientific">Durusdinium trenchii</name>
    <dbReference type="NCBI Taxonomy" id="1381693"/>
    <lineage>
        <taxon>Eukaryota</taxon>
        <taxon>Sar</taxon>
        <taxon>Alveolata</taxon>
        <taxon>Dinophyceae</taxon>
        <taxon>Suessiales</taxon>
        <taxon>Symbiodiniaceae</taxon>
        <taxon>Durusdinium</taxon>
    </lineage>
</organism>
<gene>
    <name evidence="1" type="ORF">CCMP2556_LOCUS42343</name>
</gene>